<comment type="caution">
    <text evidence="3">The sequence shown here is derived from an EMBL/GenBank/DDBJ whole genome shotgun (WGS) entry which is preliminary data.</text>
</comment>
<evidence type="ECO:0000313" key="4">
    <source>
        <dbReference type="Proteomes" id="UP001362999"/>
    </source>
</evidence>
<feature type="region of interest" description="Disordered" evidence="1">
    <location>
        <begin position="81"/>
        <end position="126"/>
    </location>
</feature>
<dbReference type="Proteomes" id="UP001362999">
    <property type="component" value="Unassembled WGS sequence"/>
</dbReference>
<feature type="compositionally biased region" description="Polar residues" evidence="1">
    <location>
        <begin position="109"/>
        <end position="126"/>
    </location>
</feature>
<keyword evidence="4" id="KW-1185">Reference proteome</keyword>
<organism evidence="3 4">
    <name type="scientific">Favolaschia claudopus</name>
    <dbReference type="NCBI Taxonomy" id="2862362"/>
    <lineage>
        <taxon>Eukaryota</taxon>
        <taxon>Fungi</taxon>
        <taxon>Dikarya</taxon>
        <taxon>Basidiomycota</taxon>
        <taxon>Agaricomycotina</taxon>
        <taxon>Agaricomycetes</taxon>
        <taxon>Agaricomycetidae</taxon>
        <taxon>Agaricales</taxon>
        <taxon>Marasmiineae</taxon>
        <taxon>Mycenaceae</taxon>
        <taxon>Favolaschia</taxon>
    </lineage>
</organism>
<evidence type="ECO:0000256" key="2">
    <source>
        <dbReference type="SAM" id="Phobius"/>
    </source>
</evidence>
<accession>A0AAW0CM70</accession>
<protein>
    <submittedName>
        <fullName evidence="3">Uncharacterized protein</fullName>
    </submittedName>
</protein>
<proteinExistence type="predicted"/>
<feature type="compositionally biased region" description="Low complexity" evidence="1">
    <location>
        <begin position="346"/>
        <end position="357"/>
    </location>
</feature>
<reference evidence="3 4" key="1">
    <citation type="journal article" date="2024" name="J Genomics">
        <title>Draft genome sequencing and assembly of Favolaschia claudopus CIRM-BRFM 2984 isolated from oak limbs.</title>
        <authorList>
            <person name="Navarro D."/>
            <person name="Drula E."/>
            <person name="Chaduli D."/>
            <person name="Cazenave R."/>
            <person name="Ahrendt S."/>
            <person name="Wang J."/>
            <person name="Lipzen A."/>
            <person name="Daum C."/>
            <person name="Barry K."/>
            <person name="Grigoriev I.V."/>
            <person name="Favel A."/>
            <person name="Rosso M.N."/>
            <person name="Martin F."/>
        </authorList>
    </citation>
    <scope>NUCLEOTIDE SEQUENCE [LARGE SCALE GENOMIC DNA]</scope>
    <source>
        <strain evidence="3 4">CIRM-BRFM 2984</strain>
    </source>
</reference>
<keyword evidence="2" id="KW-0812">Transmembrane</keyword>
<feature type="non-terminal residue" evidence="3">
    <location>
        <position position="1"/>
    </location>
</feature>
<feature type="compositionally biased region" description="Pro residues" evidence="1">
    <location>
        <begin position="189"/>
        <end position="204"/>
    </location>
</feature>
<feature type="region of interest" description="Disordered" evidence="1">
    <location>
        <begin position="156"/>
        <end position="252"/>
    </location>
</feature>
<evidence type="ECO:0000313" key="3">
    <source>
        <dbReference type="EMBL" id="KAK7039899.1"/>
    </source>
</evidence>
<dbReference type="EMBL" id="JAWWNJ010000016">
    <property type="protein sequence ID" value="KAK7039899.1"/>
    <property type="molecule type" value="Genomic_DNA"/>
</dbReference>
<feature type="region of interest" description="Disordered" evidence="1">
    <location>
        <begin position="332"/>
        <end position="363"/>
    </location>
</feature>
<feature type="compositionally biased region" description="Basic and acidic residues" evidence="1">
    <location>
        <begin position="93"/>
        <end position="107"/>
    </location>
</feature>
<keyword evidence="2" id="KW-0472">Membrane</keyword>
<name>A0AAW0CM70_9AGAR</name>
<dbReference type="AlphaFoldDB" id="A0AAW0CM70"/>
<sequence length="425" mass="44874">RKPSHRIPSFSRSLQLIQSICCGFNCLPSINDNHLPCFRRCYETCAPVPNRRYRASSFLRSFVLPMLMLLDSPLPSGIAFDSDSHSSSGPPRRRSDFQCPDADKDGSRLTGQGVSSNTSNGHGGATSTTTFSCTYSRGGAGQCDYDGDGIFMSGSSACPDGTEGTNDSGTLVAPDPTSASGETSTTFPLPSPPQSSPPISPSSGPPFSSTKSAAVVPSSINAPVESTSGSSTLPFLPSETGPLQNEGITRSRCRPGSTLSSATIAGILISVFLSLLFITLLLLYLRRRRRNQHAADSALAPKSFLIPAHGQVSMPNEGNAIRRLFSTYKSKGRSPVASSLSDGGDTATAAASQSTSTRSHRQEALTAQLHAVQKELEALRARAGDAGEGGSNLAAQNEALRERIRMLEHERMGLQGEAPPAYMES</sequence>
<feature type="transmembrane region" description="Helical" evidence="2">
    <location>
        <begin position="262"/>
        <end position="285"/>
    </location>
</feature>
<gene>
    <name evidence="3" type="ORF">R3P38DRAFT_2902354</name>
</gene>
<evidence type="ECO:0000256" key="1">
    <source>
        <dbReference type="SAM" id="MobiDB-lite"/>
    </source>
</evidence>
<keyword evidence="2" id="KW-1133">Transmembrane helix</keyword>
<feature type="compositionally biased region" description="Polar residues" evidence="1">
    <location>
        <begin position="218"/>
        <end position="233"/>
    </location>
</feature>